<reference evidence="11 12" key="1">
    <citation type="journal article" date="2016" name="Front. Microbiol.">
        <title>Comparative Genomic Analysis Reveals a Diverse Repertoire of Genes Involved in Prokaryote-Eukaryote Interactions within the Pseudovibrio Genus.</title>
        <authorList>
            <person name="Romano S."/>
            <person name="Fernandez-Guerra A."/>
            <person name="Reen F.J."/>
            <person name="Glockner F.O."/>
            <person name="Crowley S.P."/>
            <person name="O'Sullivan O."/>
            <person name="Cotter P.D."/>
            <person name="Adams C."/>
            <person name="Dobson A.D."/>
            <person name="O'Gara F."/>
        </authorList>
    </citation>
    <scope>NUCLEOTIDE SEQUENCE [LARGE SCALE GENOMIC DNA]</scope>
    <source>
        <strain evidence="11 12">Ad2</strain>
    </source>
</reference>
<evidence type="ECO:0000259" key="9">
    <source>
        <dbReference type="Pfam" id="PF00551"/>
    </source>
</evidence>
<comment type="catalytic activity">
    <reaction evidence="7 8">
        <text>L-methionyl-tRNA(fMet) + (6R)-10-formyltetrahydrofolate = N-formyl-L-methionyl-tRNA(fMet) + (6S)-5,6,7,8-tetrahydrofolate + H(+)</text>
        <dbReference type="Rhea" id="RHEA:24380"/>
        <dbReference type="Rhea" id="RHEA-COMP:9952"/>
        <dbReference type="Rhea" id="RHEA-COMP:9953"/>
        <dbReference type="ChEBI" id="CHEBI:15378"/>
        <dbReference type="ChEBI" id="CHEBI:57453"/>
        <dbReference type="ChEBI" id="CHEBI:78530"/>
        <dbReference type="ChEBI" id="CHEBI:78844"/>
        <dbReference type="ChEBI" id="CHEBI:195366"/>
        <dbReference type="EC" id="2.1.2.9"/>
    </reaction>
</comment>
<dbReference type="SUPFAM" id="SSF50486">
    <property type="entry name" value="FMT C-terminal domain-like"/>
    <property type="match status" value="1"/>
</dbReference>
<gene>
    <name evidence="8 11" type="primary">fmt</name>
    <name evidence="11" type="ORF">PsAD2_00028</name>
</gene>
<dbReference type="Pfam" id="PF02911">
    <property type="entry name" value="Formyl_trans_C"/>
    <property type="match status" value="1"/>
</dbReference>
<dbReference type="PANTHER" id="PTHR11138">
    <property type="entry name" value="METHIONYL-TRNA FORMYLTRANSFERASE"/>
    <property type="match status" value="1"/>
</dbReference>
<protein>
    <recommendedName>
        <fullName evidence="4 8">Methionyl-tRNA formyltransferase</fullName>
        <ecNumber evidence="3 8">2.1.2.9</ecNumber>
    </recommendedName>
</protein>
<feature type="domain" description="Formyl transferase C-terminal" evidence="10">
    <location>
        <begin position="205"/>
        <end position="305"/>
    </location>
</feature>
<dbReference type="CDD" id="cd08646">
    <property type="entry name" value="FMT_core_Met-tRNA-FMT_N"/>
    <property type="match status" value="1"/>
</dbReference>
<evidence type="ECO:0000256" key="5">
    <source>
        <dbReference type="ARBA" id="ARBA00022679"/>
    </source>
</evidence>
<comment type="function">
    <text evidence="1 8">Attaches a formyl group to the free amino group of methionyl-tRNA(fMet). The formyl group appears to play a dual role in the initiator identity of N-formylmethionyl-tRNA by promoting its recognition by IF2 and preventing the misappropriation of this tRNA by the elongation apparatus.</text>
</comment>
<dbReference type="EC" id="2.1.2.9" evidence="3 8"/>
<dbReference type="EMBL" id="LMCB01000001">
    <property type="protein sequence ID" value="KZL22003.1"/>
    <property type="molecule type" value="Genomic_DNA"/>
</dbReference>
<dbReference type="InterPro" id="IPR005793">
    <property type="entry name" value="Formyl_trans_C"/>
</dbReference>
<dbReference type="PATRIC" id="fig|989403.3.peg.30"/>
<feature type="domain" description="Formyl transferase N-terminal" evidence="9">
    <location>
        <begin position="5"/>
        <end position="182"/>
    </location>
</feature>
<comment type="similarity">
    <text evidence="2 8">Belongs to the Fmt family.</text>
</comment>
<dbReference type="GO" id="GO:0004479">
    <property type="term" value="F:methionyl-tRNA formyltransferase activity"/>
    <property type="evidence" value="ECO:0007669"/>
    <property type="project" value="UniProtKB-UniRule"/>
</dbReference>
<keyword evidence="12" id="KW-1185">Reference proteome</keyword>
<dbReference type="InterPro" id="IPR041711">
    <property type="entry name" value="Met-tRNA-FMT_N"/>
</dbReference>
<dbReference type="GO" id="GO:0005829">
    <property type="term" value="C:cytosol"/>
    <property type="evidence" value="ECO:0007669"/>
    <property type="project" value="TreeGrafter"/>
</dbReference>
<organism evidence="11 12">
    <name type="scientific">Pseudovibrio axinellae</name>
    <dbReference type="NCBI Taxonomy" id="989403"/>
    <lineage>
        <taxon>Bacteria</taxon>
        <taxon>Pseudomonadati</taxon>
        <taxon>Pseudomonadota</taxon>
        <taxon>Alphaproteobacteria</taxon>
        <taxon>Hyphomicrobiales</taxon>
        <taxon>Stappiaceae</taxon>
        <taxon>Pseudovibrio</taxon>
    </lineage>
</organism>
<dbReference type="SUPFAM" id="SSF53328">
    <property type="entry name" value="Formyltransferase"/>
    <property type="match status" value="1"/>
</dbReference>
<evidence type="ECO:0000313" key="12">
    <source>
        <dbReference type="Proteomes" id="UP000076577"/>
    </source>
</evidence>
<proteinExistence type="inferred from homology"/>
<evidence type="ECO:0000256" key="1">
    <source>
        <dbReference type="ARBA" id="ARBA00002606"/>
    </source>
</evidence>
<dbReference type="NCBIfam" id="TIGR00460">
    <property type="entry name" value="fmt"/>
    <property type="match status" value="1"/>
</dbReference>
<dbReference type="PANTHER" id="PTHR11138:SF5">
    <property type="entry name" value="METHIONYL-TRNA FORMYLTRANSFERASE, MITOCHONDRIAL"/>
    <property type="match status" value="1"/>
</dbReference>
<evidence type="ECO:0000256" key="7">
    <source>
        <dbReference type="ARBA" id="ARBA00048558"/>
    </source>
</evidence>
<dbReference type="Gene3D" id="3.40.50.170">
    <property type="entry name" value="Formyl transferase, N-terminal domain"/>
    <property type="match status" value="1"/>
</dbReference>
<dbReference type="InterPro" id="IPR036477">
    <property type="entry name" value="Formyl_transf_N_sf"/>
</dbReference>
<dbReference type="CDD" id="cd08704">
    <property type="entry name" value="Met_tRNA_FMT_C"/>
    <property type="match status" value="1"/>
</dbReference>
<evidence type="ECO:0000256" key="3">
    <source>
        <dbReference type="ARBA" id="ARBA00012261"/>
    </source>
</evidence>
<evidence type="ECO:0000256" key="2">
    <source>
        <dbReference type="ARBA" id="ARBA00010699"/>
    </source>
</evidence>
<dbReference type="InterPro" id="IPR044135">
    <property type="entry name" value="Met-tRNA-FMT_C"/>
</dbReference>
<dbReference type="InterPro" id="IPR002376">
    <property type="entry name" value="Formyl_transf_N"/>
</dbReference>
<evidence type="ECO:0000313" key="11">
    <source>
        <dbReference type="EMBL" id="KZL22003.1"/>
    </source>
</evidence>
<evidence type="ECO:0000256" key="8">
    <source>
        <dbReference type="HAMAP-Rule" id="MF_00182"/>
    </source>
</evidence>
<name>A0A166B852_9HYPH</name>
<comment type="caution">
    <text evidence="11">The sequence shown here is derived from an EMBL/GenBank/DDBJ whole genome shotgun (WGS) entry which is preliminary data.</text>
</comment>
<dbReference type="AlphaFoldDB" id="A0A166B852"/>
<feature type="binding site" evidence="8">
    <location>
        <begin position="111"/>
        <end position="114"/>
    </location>
    <ligand>
        <name>(6S)-5,6,7,8-tetrahydrofolate</name>
        <dbReference type="ChEBI" id="CHEBI:57453"/>
    </ligand>
</feature>
<dbReference type="HAMAP" id="MF_00182">
    <property type="entry name" value="Formyl_trans"/>
    <property type="match status" value="1"/>
</dbReference>
<keyword evidence="6 8" id="KW-0648">Protein biosynthesis</keyword>
<dbReference type="InterPro" id="IPR005794">
    <property type="entry name" value="Fmt"/>
</dbReference>
<dbReference type="Gene3D" id="3.10.25.10">
    <property type="entry name" value="Formyl transferase, C-terminal domain"/>
    <property type="match status" value="1"/>
</dbReference>
<dbReference type="Proteomes" id="UP000076577">
    <property type="component" value="Unassembled WGS sequence"/>
</dbReference>
<dbReference type="InterPro" id="IPR011034">
    <property type="entry name" value="Formyl_transferase-like_C_sf"/>
</dbReference>
<evidence type="ECO:0000256" key="6">
    <source>
        <dbReference type="ARBA" id="ARBA00022917"/>
    </source>
</evidence>
<evidence type="ECO:0000256" key="4">
    <source>
        <dbReference type="ARBA" id="ARBA00016014"/>
    </source>
</evidence>
<dbReference type="STRING" id="989403.SAMN05421798_103172"/>
<dbReference type="InterPro" id="IPR037022">
    <property type="entry name" value="Formyl_trans_C_sf"/>
</dbReference>
<sequence length="314" mass="33471">MSLRVIFMGTPDFSVPTLFEIVGQGWDVVACYSQPPRKAGRGMELKKTPVHEAAESLGIPVFTPTSLKSEEEQERFRSFEADVAVVVAYGLLLPKAILDGTEHGCLNGHASLLPRWRGAAPINRAIMAGDKASGIQVMRMEEGLDTGPVCMSETVAITDDMTAGELHDRLSALGGDLMLRALSALSRGGLGSRPQTEEGVTYARKIQKSETRIDWSLPAEQVHNHIRGLSPFPGAWCEMELGGKKAERVKVLRSNLTEGSGTAGEVIAAQGSTLSIACGSGAITLVQLQRAGKKPMSADEFLRGSKLNAGDAVS</sequence>
<dbReference type="Pfam" id="PF00551">
    <property type="entry name" value="Formyl_trans_N"/>
    <property type="match status" value="1"/>
</dbReference>
<keyword evidence="5 8" id="KW-0808">Transferase</keyword>
<accession>A0A166B852</accession>
<evidence type="ECO:0000259" key="10">
    <source>
        <dbReference type="Pfam" id="PF02911"/>
    </source>
</evidence>